<dbReference type="AlphaFoldDB" id="A0AAP5H5J4"/>
<keyword evidence="3" id="KW-0282">Flagellum</keyword>
<evidence type="ECO:0000313" key="3">
    <source>
        <dbReference type="EMBL" id="MDR6726744.1"/>
    </source>
</evidence>
<feature type="chain" id="PRO_5042860380" evidence="2">
    <location>
        <begin position="19"/>
        <end position="173"/>
    </location>
</feature>
<feature type="compositionally biased region" description="Polar residues" evidence="1">
    <location>
        <begin position="36"/>
        <end position="45"/>
    </location>
</feature>
<dbReference type="RefSeq" id="WP_310145253.1">
    <property type="nucleotide sequence ID" value="NZ_JAVDTR010000019.1"/>
</dbReference>
<gene>
    <name evidence="3" type="ORF">J2W91_005266</name>
</gene>
<dbReference type="Proteomes" id="UP001254832">
    <property type="component" value="Unassembled WGS sequence"/>
</dbReference>
<keyword evidence="3" id="KW-0969">Cilium</keyword>
<sequence>MRKVSVLLLVLVVLVLTACQDQSTSERVRESSSTRATNNETEQITSENESSSEVVVEPVVEEPVYLDEANYSGDELEIIQLINARIRYLWEEDEQQYLQLFQEQSGVSSMPSYKIEAVTFTSDLTIKEQRTLYEGLVFLEEIRFGGKKSPSMYVFTKIKGEGDSARWKFAGID</sequence>
<organism evidence="3 4">
    <name type="scientific">Paenibacillus amylolyticus</name>
    <dbReference type="NCBI Taxonomy" id="1451"/>
    <lineage>
        <taxon>Bacteria</taxon>
        <taxon>Bacillati</taxon>
        <taxon>Bacillota</taxon>
        <taxon>Bacilli</taxon>
        <taxon>Bacillales</taxon>
        <taxon>Paenibacillaceae</taxon>
        <taxon>Paenibacillus</taxon>
    </lineage>
</organism>
<protein>
    <submittedName>
        <fullName evidence="3">FlaG/FlaF family flagellin (Archaellin)</fullName>
    </submittedName>
</protein>
<evidence type="ECO:0000256" key="2">
    <source>
        <dbReference type="SAM" id="SignalP"/>
    </source>
</evidence>
<keyword evidence="3" id="KW-0966">Cell projection</keyword>
<accession>A0AAP5H5J4</accession>
<proteinExistence type="predicted"/>
<feature type="region of interest" description="Disordered" evidence="1">
    <location>
        <begin position="25"/>
        <end position="54"/>
    </location>
</feature>
<keyword evidence="2" id="KW-0732">Signal</keyword>
<dbReference type="PROSITE" id="PS51257">
    <property type="entry name" value="PROKAR_LIPOPROTEIN"/>
    <property type="match status" value="1"/>
</dbReference>
<name>A0AAP5H5J4_PAEAM</name>
<evidence type="ECO:0000313" key="4">
    <source>
        <dbReference type="Proteomes" id="UP001254832"/>
    </source>
</evidence>
<evidence type="ECO:0000256" key="1">
    <source>
        <dbReference type="SAM" id="MobiDB-lite"/>
    </source>
</evidence>
<feature type="signal peptide" evidence="2">
    <location>
        <begin position="1"/>
        <end position="18"/>
    </location>
</feature>
<comment type="caution">
    <text evidence="3">The sequence shown here is derived from an EMBL/GenBank/DDBJ whole genome shotgun (WGS) entry which is preliminary data.</text>
</comment>
<dbReference type="EMBL" id="JAVDTR010000019">
    <property type="protein sequence ID" value="MDR6726744.1"/>
    <property type="molecule type" value="Genomic_DNA"/>
</dbReference>
<reference evidence="3" key="1">
    <citation type="submission" date="2023-07" db="EMBL/GenBank/DDBJ databases">
        <title>Sorghum-associated microbial communities from plants grown in Nebraska, USA.</title>
        <authorList>
            <person name="Schachtman D."/>
        </authorList>
    </citation>
    <scope>NUCLEOTIDE SEQUENCE</scope>
    <source>
        <strain evidence="3">BE80</strain>
    </source>
</reference>